<sequence>MSLFRNQMDKAFNQAINDRTVVNTAPGGSGSKSPGPRPSELLSRYMDGLLRKSSKSSESELESKLTESISIFKYIDEKDVFQKYYQRMLCKRLISNTPSSMELEESVINQLKAVCGYEFTGKFHRMFNDVQLAPELNRKFDDFLATNNVHFRFGHHFNVLTIPTIGPGRLTSEV</sequence>
<dbReference type="GO" id="GO:0031625">
    <property type="term" value="F:ubiquitin protein ligase binding"/>
    <property type="evidence" value="ECO:0007669"/>
    <property type="project" value="InterPro"/>
</dbReference>
<dbReference type="Proteomes" id="UP000243686">
    <property type="component" value="Unassembled WGS sequence"/>
</dbReference>
<proteinExistence type="inferred from homology"/>
<dbReference type="PROSITE" id="PS50069">
    <property type="entry name" value="CULLIN_2"/>
    <property type="match status" value="1"/>
</dbReference>
<dbReference type="InterPro" id="IPR036317">
    <property type="entry name" value="Cullin_homology_sf"/>
</dbReference>
<comment type="similarity">
    <text evidence="2 3">Belongs to the cullin family.</text>
</comment>
<dbReference type="PANTHER" id="PTHR11932">
    <property type="entry name" value="CULLIN"/>
    <property type="match status" value="1"/>
</dbReference>
<dbReference type="EMBL" id="KV906704">
    <property type="protein sequence ID" value="OON14345.1"/>
    <property type="molecule type" value="Genomic_DNA"/>
</dbReference>
<evidence type="ECO:0000256" key="3">
    <source>
        <dbReference type="RuleBase" id="RU003829"/>
    </source>
</evidence>
<gene>
    <name evidence="6" type="ORF">X801_09865</name>
</gene>
<dbReference type="Pfam" id="PF00888">
    <property type="entry name" value="Cullin"/>
    <property type="match status" value="1"/>
</dbReference>
<dbReference type="FunFam" id="1.20.1310.10:FF:000012">
    <property type="entry name" value="Cullin 2"/>
    <property type="match status" value="1"/>
</dbReference>
<dbReference type="InterPro" id="IPR001373">
    <property type="entry name" value="Cullin_N"/>
</dbReference>
<evidence type="ECO:0000256" key="2">
    <source>
        <dbReference type="PROSITE-ProRule" id="PRU00330"/>
    </source>
</evidence>
<dbReference type="InterPro" id="IPR045093">
    <property type="entry name" value="Cullin"/>
</dbReference>
<comment type="pathway">
    <text evidence="1">Protein modification; protein ubiquitination.</text>
</comment>
<reference evidence="6 7" key="1">
    <citation type="submission" date="2015-03" db="EMBL/GenBank/DDBJ databases">
        <title>Draft genome of the nematode, Opisthorchis viverrini.</title>
        <authorList>
            <person name="Mitreva M."/>
        </authorList>
    </citation>
    <scope>NUCLEOTIDE SEQUENCE [LARGE SCALE GENOMIC DNA]</scope>
    <source>
        <strain evidence="6">Khon Kaen</strain>
    </source>
</reference>
<dbReference type="AlphaFoldDB" id="A0A1S8WIT0"/>
<evidence type="ECO:0000256" key="4">
    <source>
        <dbReference type="SAM" id="MobiDB-lite"/>
    </source>
</evidence>
<dbReference type="InterPro" id="IPR016158">
    <property type="entry name" value="Cullin_homology"/>
</dbReference>
<dbReference type="GO" id="GO:0006511">
    <property type="term" value="P:ubiquitin-dependent protein catabolic process"/>
    <property type="evidence" value="ECO:0007669"/>
    <property type="project" value="InterPro"/>
</dbReference>
<evidence type="ECO:0000313" key="7">
    <source>
        <dbReference type="Proteomes" id="UP000243686"/>
    </source>
</evidence>
<name>A0A1S8WIT0_OPIVI</name>
<dbReference type="Gene3D" id="1.20.1310.10">
    <property type="entry name" value="Cullin Repeats"/>
    <property type="match status" value="1"/>
</dbReference>
<evidence type="ECO:0000256" key="1">
    <source>
        <dbReference type="ARBA" id="ARBA00004906"/>
    </source>
</evidence>
<dbReference type="SMART" id="SM00182">
    <property type="entry name" value="CULLIN"/>
    <property type="match status" value="1"/>
</dbReference>
<organism evidence="6 7">
    <name type="scientific">Opisthorchis viverrini</name>
    <name type="common">Southeast Asian liver fluke</name>
    <dbReference type="NCBI Taxonomy" id="6198"/>
    <lineage>
        <taxon>Eukaryota</taxon>
        <taxon>Metazoa</taxon>
        <taxon>Spiralia</taxon>
        <taxon>Lophotrochozoa</taxon>
        <taxon>Platyhelminthes</taxon>
        <taxon>Trematoda</taxon>
        <taxon>Digenea</taxon>
        <taxon>Opisthorchiida</taxon>
        <taxon>Opisthorchiata</taxon>
        <taxon>Opisthorchiidae</taxon>
        <taxon>Opisthorchis</taxon>
    </lineage>
</organism>
<evidence type="ECO:0000259" key="5">
    <source>
        <dbReference type="PROSITE" id="PS50069"/>
    </source>
</evidence>
<keyword evidence="7" id="KW-1185">Reference proteome</keyword>
<protein>
    <submittedName>
        <fullName evidence="6">Cullin family protein</fullName>
    </submittedName>
</protein>
<accession>A0A1S8WIT0</accession>
<feature type="region of interest" description="Disordered" evidence="4">
    <location>
        <begin position="15"/>
        <end position="39"/>
    </location>
</feature>
<evidence type="ECO:0000313" key="6">
    <source>
        <dbReference type="EMBL" id="OON14345.1"/>
    </source>
</evidence>
<feature type="domain" description="Cullin family profile" evidence="5">
    <location>
        <begin position="37"/>
        <end position="174"/>
    </location>
</feature>
<dbReference type="SUPFAM" id="SSF75632">
    <property type="entry name" value="Cullin homology domain"/>
    <property type="match status" value="1"/>
</dbReference>
<dbReference type="GO" id="GO:0031461">
    <property type="term" value="C:cullin-RING ubiquitin ligase complex"/>
    <property type="evidence" value="ECO:0007669"/>
    <property type="project" value="UniProtKB-ARBA"/>
</dbReference>